<dbReference type="PANTHER" id="PTHR24095">
    <property type="entry name" value="ACETYL-COENZYME A SYNTHETASE"/>
    <property type="match status" value="1"/>
</dbReference>
<name>A0AA39M035_9BILA</name>
<sequence>MLRSDIGRCIKHLLRSRICIQPAVRTATYYRQPQKTKADVGLPKHHPGFSWSPNKSYPSKWKMSDSKVKFDLNARTPSEEEEDLFQPPAPLLAGAHVAGLPSYRDMYRDSINDPNKFWKTVAAQLYFESDSDKGLEWNFDIRKGDIFCRFMDGARTNIAYNCLERNIAKGLSIPCSSHPTKTRLGYGSRVAYLWEGNEPSDSYKITYQELLDKVVAFSAVLQSKGVRKGDVVAIYLPMVVELPVAMLACVRIGAVHSVVFAGFSSDSLASRIKQANCKVLVTADGFFRGNKFIALKNLSDHAVEILREEGHSLNSMIVLEHLNRVKHSNSDFPPIKMDPQLDCFWEEEVKKCTGMESKVEWVEAEDPSFILYTSGSTGTPKGILHTTAGYMTYAYFSTRMTFDVHADEDIYWCTADCGWITGHSYLVYGPLMNGVTSVMFEGVPTYPTVSRMWEICEKYKVTKFYTAPTAIRALMAFGNDKVTCHDRSSLKVLGTVGEPINPSAWKWLHKVVGGGRCAVVDTYWQTETGGHMITSYPGATPMKPGSATMPCFGVEPVIVDAEGRKLEGPCEGNLCFGRAWPGMMRTVYGDHKRFEKTYFSSFPGYYFTGDGARRDEDAYYWVTGRVDDLMNVSGHLLSTAEIESALVSHHGVVEAAVVAAPHDIKGHFPYAFVTMVNGRKLDKQTIADLKGVVREKIGAIAVPDVIQEAPGLPKTRSGKVTRRILRKIAEGDSGADLGDTTTLVDESVIQMLWSGRRETSG</sequence>
<feature type="domain" description="AMP-binding enzyme C-terminal" evidence="7">
    <location>
        <begin position="641"/>
        <end position="719"/>
    </location>
</feature>
<keyword evidence="10" id="KW-1185">Reference proteome</keyword>
<evidence type="ECO:0000256" key="1">
    <source>
        <dbReference type="ARBA" id="ARBA00006432"/>
    </source>
</evidence>
<dbReference type="GO" id="GO:0005524">
    <property type="term" value="F:ATP binding"/>
    <property type="evidence" value="ECO:0007669"/>
    <property type="project" value="UniProtKB-UniRule"/>
</dbReference>
<dbReference type="Pfam" id="PF13193">
    <property type="entry name" value="AMP-binding_C"/>
    <property type="match status" value="1"/>
</dbReference>
<evidence type="ECO:0000256" key="4">
    <source>
        <dbReference type="ARBA" id="ARBA00022840"/>
    </source>
</evidence>
<dbReference type="SUPFAM" id="SSF56801">
    <property type="entry name" value="Acetyl-CoA synthetase-like"/>
    <property type="match status" value="1"/>
</dbReference>
<evidence type="ECO:0000256" key="2">
    <source>
        <dbReference type="ARBA" id="ARBA00022598"/>
    </source>
</evidence>
<dbReference type="PANTHER" id="PTHR24095:SF244">
    <property type="entry name" value="ACETYL-COENZYME A SYNTHETASE"/>
    <property type="match status" value="1"/>
</dbReference>
<dbReference type="Gene3D" id="3.30.300.30">
    <property type="match status" value="1"/>
</dbReference>
<dbReference type="GO" id="GO:0003987">
    <property type="term" value="F:acetate-CoA ligase activity"/>
    <property type="evidence" value="ECO:0007669"/>
    <property type="project" value="UniProtKB-UniRule"/>
</dbReference>
<dbReference type="NCBIfam" id="NF001208">
    <property type="entry name" value="PRK00174.1"/>
    <property type="match status" value="1"/>
</dbReference>
<protein>
    <recommendedName>
        <fullName evidence="5">Acetyl-coenzyme A synthetase</fullName>
        <ecNumber evidence="5">6.2.1.1</ecNumber>
    </recommendedName>
</protein>
<dbReference type="AlphaFoldDB" id="A0AA39M035"/>
<feature type="domain" description="AMP-dependent synthetase/ligase" evidence="6">
    <location>
        <begin position="187"/>
        <end position="586"/>
    </location>
</feature>
<dbReference type="GO" id="GO:0016208">
    <property type="term" value="F:AMP binding"/>
    <property type="evidence" value="ECO:0007669"/>
    <property type="project" value="InterPro"/>
</dbReference>
<dbReference type="Pfam" id="PF16177">
    <property type="entry name" value="ACAS_N"/>
    <property type="match status" value="1"/>
</dbReference>
<comment type="catalytic activity">
    <reaction evidence="5">
        <text>acetate + ATP + CoA = acetyl-CoA + AMP + diphosphate</text>
        <dbReference type="Rhea" id="RHEA:23176"/>
        <dbReference type="ChEBI" id="CHEBI:30089"/>
        <dbReference type="ChEBI" id="CHEBI:30616"/>
        <dbReference type="ChEBI" id="CHEBI:33019"/>
        <dbReference type="ChEBI" id="CHEBI:57287"/>
        <dbReference type="ChEBI" id="CHEBI:57288"/>
        <dbReference type="ChEBI" id="CHEBI:456215"/>
        <dbReference type="EC" id="6.2.1.1"/>
    </reaction>
</comment>
<dbReference type="Proteomes" id="UP001175271">
    <property type="component" value="Unassembled WGS sequence"/>
</dbReference>
<dbReference type="InterPro" id="IPR042099">
    <property type="entry name" value="ANL_N_sf"/>
</dbReference>
<proteinExistence type="inferred from homology"/>
<comment type="similarity">
    <text evidence="1 5">Belongs to the ATP-dependent AMP-binding enzyme family.</text>
</comment>
<gene>
    <name evidence="9" type="ORF">QR680_012604</name>
</gene>
<feature type="domain" description="Acetyl-coenzyme A synthetase N-terminal" evidence="8">
    <location>
        <begin position="103"/>
        <end position="162"/>
    </location>
</feature>
<dbReference type="InterPro" id="IPR032387">
    <property type="entry name" value="ACAS_N"/>
</dbReference>
<reference evidence="9" key="1">
    <citation type="submission" date="2023-06" db="EMBL/GenBank/DDBJ databases">
        <title>Genomic analysis of the entomopathogenic nematode Steinernema hermaphroditum.</title>
        <authorList>
            <person name="Schwarz E.M."/>
            <person name="Heppert J.K."/>
            <person name="Baniya A."/>
            <person name="Schwartz H.T."/>
            <person name="Tan C.-H."/>
            <person name="Antoshechkin I."/>
            <person name="Sternberg P.W."/>
            <person name="Goodrich-Blair H."/>
            <person name="Dillman A.R."/>
        </authorList>
    </citation>
    <scope>NUCLEOTIDE SEQUENCE</scope>
    <source>
        <strain evidence="9">PS9179</strain>
        <tissue evidence="9">Whole animal</tissue>
    </source>
</reference>
<dbReference type="FunFam" id="3.40.50.12780:FF:000001">
    <property type="entry name" value="Acetyl-coenzyme A synthetase"/>
    <property type="match status" value="1"/>
</dbReference>
<dbReference type="InterPro" id="IPR000873">
    <property type="entry name" value="AMP-dep_synth/lig_dom"/>
</dbReference>
<dbReference type="CDD" id="cd05966">
    <property type="entry name" value="ACS"/>
    <property type="match status" value="1"/>
</dbReference>
<dbReference type="GO" id="GO:0019427">
    <property type="term" value="P:acetyl-CoA biosynthetic process from acetate"/>
    <property type="evidence" value="ECO:0007669"/>
    <property type="project" value="InterPro"/>
</dbReference>
<evidence type="ECO:0000259" key="8">
    <source>
        <dbReference type="Pfam" id="PF16177"/>
    </source>
</evidence>
<dbReference type="PROSITE" id="PS00455">
    <property type="entry name" value="AMP_BINDING"/>
    <property type="match status" value="1"/>
</dbReference>
<evidence type="ECO:0000256" key="5">
    <source>
        <dbReference type="RuleBase" id="RU361147"/>
    </source>
</evidence>
<dbReference type="EMBL" id="JAUCMV010000002">
    <property type="protein sequence ID" value="KAK0416641.1"/>
    <property type="molecule type" value="Genomic_DNA"/>
</dbReference>
<dbReference type="InterPro" id="IPR025110">
    <property type="entry name" value="AMP-bd_C"/>
</dbReference>
<keyword evidence="2 5" id="KW-0436">Ligase</keyword>
<organism evidence="9 10">
    <name type="scientific">Steinernema hermaphroditum</name>
    <dbReference type="NCBI Taxonomy" id="289476"/>
    <lineage>
        <taxon>Eukaryota</taxon>
        <taxon>Metazoa</taxon>
        <taxon>Ecdysozoa</taxon>
        <taxon>Nematoda</taxon>
        <taxon>Chromadorea</taxon>
        <taxon>Rhabditida</taxon>
        <taxon>Tylenchina</taxon>
        <taxon>Panagrolaimomorpha</taxon>
        <taxon>Strongyloidoidea</taxon>
        <taxon>Steinernematidae</taxon>
        <taxon>Steinernema</taxon>
    </lineage>
</organism>
<evidence type="ECO:0000313" key="10">
    <source>
        <dbReference type="Proteomes" id="UP001175271"/>
    </source>
</evidence>
<evidence type="ECO:0000313" key="9">
    <source>
        <dbReference type="EMBL" id="KAK0416641.1"/>
    </source>
</evidence>
<dbReference type="NCBIfam" id="TIGR02188">
    <property type="entry name" value="Ac_CoA_lig_AcsA"/>
    <property type="match status" value="1"/>
</dbReference>
<evidence type="ECO:0000259" key="7">
    <source>
        <dbReference type="Pfam" id="PF13193"/>
    </source>
</evidence>
<evidence type="ECO:0000256" key="3">
    <source>
        <dbReference type="ARBA" id="ARBA00022741"/>
    </source>
</evidence>
<evidence type="ECO:0000259" key="6">
    <source>
        <dbReference type="Pfam" id="PF00501"/>
    </source>
</evidence>
<keyword evidence="3 5" id="KW-0547">Nucleotide-binding</keyword>
<dbReference type="InterPro" id="IPR011904">
    <property type="entry name" value="Ac_CoA_lig"/>
</dbReference>
<dbReference type="Pfam" id="PF00501">
    <property type="entry name" value="AMP-binding"/>
    <property type="match status" value="1"/>
</dbReference>
<dbReference type="EC" id="6.2.1.1" evidence="5"/>
<dbReference type="InterPro" id="IPR020845">
    <property type="entry name" value="AMP-binding_CS"/>
</dbReference>
<dbReference type="InterPro" id="IPR045851">
    <property type="entry name" value="AMP-bd_C_sf"/>
</dbReference>
<comment type="caution">
    <text evidence="9">The sequence shown here is derived from an EMBL/GenBank/DDBJ whole genome shotgun (WGS) entry which is preliminary data.</text>
</comment>
<dbReference type="Gene3D" id="3.40.50.12780">
    <property type="entry name" value="N-terminal domain of ligase-like"/>
    <property type="match status" value="1"/>
</dbReference>
<accession>A0AA39M035</accession>
<keyword evidence="4 5" id="KW-0067">ATP-binding</keyword>